<evidence type="ECO:0000259" key="3">
    <source>
        <dbReference type="SMART" id="SM01117"/>
    </source>
</evidence>
<dbReference type="InParanoid" id="K1REH7"/>
<proteinExistence type="inferred from homology"/>
<protein>
    <submittedName>
        <fullName evidence="4">Cytochrome b5 domain-containing protein 2</fullName>
    </submittedName>
</protein>
<dbReference type="FunCoup" id="K1REH7">
    <property type="interactions" value="605"/>
</dbReference>
<dbReference type="HOGENOM" id="CLU_627386_0_0_1"/>
<organism evidence="4">
    <name type="scientific">Magallana gigas</name>
    <name type="common">Pacific oyster</name>
    <name type="synonym">Crassostrea gigas</name>
    <dbReference type="NCBI Taxonomy" id="29159"/>
    <lineage>
        <taxon>Eukaryota</taxon>
        <taxon>Metazoa</taxon>
        <taxon>Spiralia</taxon>
        <taxon>Lophotrochozoa</taxon>
        <taxon>Mollusca</taxon>
        <taxon>Bivalvia</taxon>
        <taxon>Autobranchia</taxon>
        <taxon>Pteriomorphia</taxon>
        <taxon>Ostreida</taxon>
        <taxon>Ostreoidea</taxon>
        <taxon>Ostreidae</taxon>
        <taxon>Magallana</taxon>
    </lineage>
</organism>
<dbReference type="SMART" id="SM01117">
    <property type="entry name" value="Cyt-b5"/>
    <property type="match status" value="2"/>
</dbReference>
<accession>K1REH7</accession>
<dbReference type="InterPro" id="IPR036400">
    <property type="entry name" value="Cyt_B5-like_heme/steroid_sf"/>
</dbReference>
<dbReference type="AlphaFoldDB" id="K1REH7"/>
<dbReference type="InterPro" id="IPR050577">
    <property type="entry name" value="MAPR/NEUFC/NENF-like"/>
</dbReference>
<gene>
    <name evidence="4" type="ORF">CGI_10024645</name>
</gene>
<dbReference type="SUPFAM" id="SSF55856">
    <property type="entry name" value="Cytochrome b5-like heme/steroid binding domain"/>
    <property type="match status" value="2"/>
</dbReference>
<reference evidence="4" key="1">
    <citation type="journal article" date="2012" name="Nature">
        <title>The oyster genome reveals stress adaptation and complexity of shell formation.</title>
        <authorList>
            <person name="Zhang G."/>
            <person name="Fang X."/>
            <person name="Guo X."/>
            <person name="Li L."/>
            <person name="Luo R."/>
            <person name="Xu F."/>
            <person name="Yang P."/>
            <person name="Zhang L."/>
            <person name="Wang X."/>
            <person name="Qi H."/>
            <person name="Xiong Z."/>
            <person name="Que H."/>
            <person name="Xie Y."/>
            <person name="Holland P.W."/>
            <person name="Paps J."/>
            <person name="Zhu Y."/>
            <person name="Wu F."/>
            <person name="Chen Y."/>
            <person name="Wang J."/>
            <person name="Peng C."/>
            <person name="Meng J."/>
            <person name="Yang L."/>
            <person name="Liu J."/>
            <person name="Wen B."/>
            <person name="Zhang N."/>
            <person name="Huang Z."/>
            <person name="Zhu Q."/>
            <person name="Feng Y."/>
            <person name="Mount A."/>
            <person name="Hedgecock D."/>
            <person name="Xu Z."/>
            <person name="Liu Y."/>
            <person name="Domazet-Loso T."/>
            <person name="Du Y."/>
            <person name="Sun X."/>
            <person name="Zhang S."/>
            <person name="Liu B."/>
            <person name="Cheng P."/>
            <person name="Jiang X."/>
            <person name="Li J."/>
            <person name="Fan D."/>
            <person name="Wang W."/>
            <person name="Fu W."/>
            <person name="Wang T."/>
            <person name="Wang B."/>
            <person name="Zhang J."/>
            <person name="Peng Z."/>
            <person name="Li Y."/>
            <person name="Li N."/>
            <person name="Wang J."/>
            <person name="Chen M."/>
            <person name="He Y."/>
            <person name="Tan F."/>
            <person name="Song X."/>
            <person name="Zheng Q."/>
            <person name="Huang R."/>
            <person name="Yang H."/>
            <person name="Du X."/>
            <person name="Chen L."/>
            <person name="Yang M."/>
            <person name="Gaffney P.M."/>
            <person name="Wang S."/>
            <person name="Luo L."/>
            <person name="She Z."/>
            <person name="Ming Y."/>
            <person name="Huang W."/>
            <person name="Zhang S."/>
            <person name="Huang B."/>
            <person name="Zhang Y."/>
            <person name="Qu T."/>
            <person name="Ni P."/>
            <person name="Miao G."/>
            <person name="Wang J."/>
            <person name="Wang Q."/>
            <person name="Steinberg C.E."/>
            <person name="Wang H."/>
            <person name="Li N."/>
            <person name="Qian L."/>
            <person name="Zhang G."/>
            <person name="Li Y."/>
            <person name="Yang H."/>
            <person name="Liu X."/>
            <person name="Wang J."/>
            <person name="Yin Y."/>
            <person name="Wang J."/>
        </authorList>
    </citation>
    <scope>NUCLEOTIDE SEQUENCE [LARGE SCALE GENOMIC DNA]</scope>
    <source>
        <strain evidence="4">05x7-T-G4-1.051#20</strain>
    </source>
</reference>
<feature type="compositionally biased region" description="Low complexity" evidence="2">
    <location>
        <begin position="244"/>
        <end position="261"/>
    </location>
</feature>
<dbReference type="EMBL" id="JH819050">
    <property type="protein sequence ID" value="EKC42144.1"/>
    <property type="molecule type" value="Genomic_DNA"/>
</dbReference>
<dbReference type="PANTHER" id="PTHR10281">
    <property type="entry name" value="MEMBRANE-ASSOCIATED PROGESTERONE RECEPTOR COMPONENT-RELATED"/>
    <property type="match status" value="1"/>
</dbReference>
<sequence length="437" mass="49418">MSYIKPLVTFSCAVGGVALLLCLDIFKPQREKLISLIPTNIKDRVFSDISAHSKDRLFTLDELEKYRGQDGNDIYLAILGQVFDVTKGRKHYGPGGTYHFFTGNAGTRAFVSGDFSQQGLKENLDGLSLKDIQGISGWVDFYHQQYTYIGKLVGHFYDENGNPTAAMDEFENLLEQAKQKQKEDDEDLKRFPPCNSETKVGVSRRIWCSENSGGIKRDWTGVPRQYFQPGNSQARCACVRDKGPPSSGGSSSNNGDLNNPNMKVYDGCEPTATSCATPKDRLFTLNELERYRGQVYLAILGQVFDVTKGSKHYGPGGTYHFFTEYAGTRAFASGDFSPQGLTENLDGLSLEDIQKISDWVNFYHKKYTYKGKLTGHFYDKNGNPTKAMNNFERLLEQANKKPKYRDEDRKRFPRCITHYEVGFGRKMMCSKNRQEIV</sequence>
<dbReference type="InterPro" id="IPR001199">
    <property type="entry name" value="Cyt_B5-like_heme/steroid-bd"/>
</dbReference>
<comment type="similarity">
    <text evidence="1">Belongs to the cytochrome b5 family. MAPR subfamily.</text>
</comment>
<evidence type="ECO:0000256" key="1">
    <source>
        <dbReference type="ARBA" id="ARBA00038357"/>
    </source>
</evidence>
<feature type="domain" description="Cytochrome b5 heme-binding" evidence="3">
    <location>
        <begin position="58"/>
        <end position="153"/>
    </location>
</feature>
<dbReference type="Pfam" id="PF00173">
    <property type="entry name" value="Cyt-b5"/>
    <property type="match status" value="1"/>
</dbReference>
<name>K1REH7_MAGGI</name>
<evidence type="ECO:0000256" key="2">
    <source>
        <dbReference type="SAM" id="MobiDB-lite"/>
    </source>
</evidence>
<evidence type="ECO:0000313" key="4">
    <source>
        <dbReference type="EMBL" id="EKC42144.1"/>
    </source>
</evidence>
<dbReference type="PANTHER" id="PTHR10281:SF4">
    <property type="entry name" value="NEUFERRICIN"/>
    <property type="match status" value="1"/>
</dbReference>
<feature type="region of interest" description="Disordered" evidence="2">
    <location>
        <begin position="237"/>
        <end position="261"/>
    </location>
</feature>
<dbReference type="Gene3D" id="3.10.120.10">
    <property type="entry name" value="Cytochrome b5-like heme/steroid binding domain"/>
    <property type="match status" value="2"/>
</dbReference>
<dbReference type="GO" id="GO:0016020">
    <property type="term" value="C:membrane"/>
    <property type="evidence" value="ECO:0007669"/>
    <property type="project" value="TreeGrafter"/>
</dbReference>
<dbReference type="GO" id="GO:0012505">
    <property type="term" value="C:endomembrane system"/>
    <property type="evidence" value="ECO:0007669"/>
    <property type="project" value="TreeGrafter"/>
</dbReference>
<feature type="domain" description="Cytochrome b5 heme-binding" evidence="3">
    <location>
        <begin position="283"/>
        <end position="374"/>
    </location>
</feature>